<protein>
    <submittedName>
        <fullName evidence="2">Chromate reductase</fullName>
        <ecNumber evidence="2">1.6.5.2</ecNumber>
    </submittedName>
</protein>
<evidence type="ECO:0000313" key="2">
    <source>
        <dbReference type="EMBL" id="UUP18370.1"/>
    </source>
</evidence>
<accession>A0ABY5MMQ3</accession>
<gene>
    <name evidence="2" type="primary">chrR_2</name>
    <name evidence="2" type="ORF">NTH_02850</name>
</gene>
<dbReference type="InterPro" id="IPR050712">
    <property type="entry name" value="NAD(P)H-dep_reductase"/>
</dbReference>
<sequence length="191" mass="20758">MMSGDRIRTAVIVGSTREGRFGDTVARWFVGRAALDDAIDIDLIDLAEANLPAAITDTPPAEVQAMIGRFAAADAFVIVTPEYNHGYPASLKFALDSAREEWMAKPVSFVSYGGISGGLRSVEQLRQVCAELHMVSIRDCVSLHNCHGMFDETGALSEPDGPNVAAKMMLDQLQWWAVALRNARADRPYGS</sequence>
<dbReference type="SUPFAM" id="SSF52218">
    <property type="entry name" value="Flavoproteins"/>
    <property type="match status" value="1"/>
</dbReference>
<dbReference type="PANTHER" id="PTHR30543">
    <property type="entry name" value="CHROMATE REDUCTASE"/>
    <property type="match status" value="1"/>
</dbReference>
<evidence type="ECO:0000259" key="1">
    <source>
        <dbReference type="Pfam" id="PF03358"/>
    </source>
</evidence>
<dbReference type="Proteomes" id="UP001342418">
    <property type="component" value="Chromosome"/>
</dbReference>
<keyword evidence="3" id="KW-1185">Reference proteome</keyword>
<name>A0ABY5MMQ3_9HYPH</name>
<keyword evidence="2" id="KW-0560">Oxidoreductase</keyword>
<reference evidence="2 3" key="1">
    <citation type="submission" date="2018-07" db="EMBL/GenBank/DDBJ databases">
        <title>Genome sequence of Nitratireductor thuwali#1536.</title>
        <authorList>
            <person name="Michoud G."/>
            <person name="Merlino G."/>
            <person name="Sefrji F.O."/>
            <person name="Daffonchio D."/>
        </authorList>
    </citation>
    <scope>NUCLEOTIDE SEQUENCE [LARGE SCALE GENOMIC DNA]</scope>
    <source>
        <strain evidence="3">Nit1536</strain>
    </source>
</reference>
<dbReference type="InterPro" id="IPR029039">
    <property type="entry name" value="Flavoprotein-like_sf"/>
</dbReference>
<dbReference type="Pfam" id="PF03358">
    <property type="entry name" value="FMN_red"/>
    <property type="match status" value="1"/>
</dbReference>
<dbReference type="InterPro" id="IPR005025">
    <property type="entry name" value="FMN_Rdtase-like_dom"/>
</dbReference>
<dbReference type="EMBL" id="CP030941">
    <property type="protein sequence ID" value="UUP18370.1"/>
    <property type="molecule type" value="Genomic_DNA"/>
</dbReference>
<dbReference type="EC" id="1.6.5.2" evidence="2"/>
<feature type="domain" description="NADPH-dependent FMN reductase-like" evidence="1">
    <location>
        <begin position="8"/>
        <end position="147"/>
    </location>
</feature>
<proteinExistence type="predicted"/>
<organism evidence="2 3">
    <name type="scientific">Nitratireductor thuwali</name>
    <dbReference type="NCBI Taxonomy" id="2267699"/>
    <lineage>
        <taxon>Bacteria</taxon>
        <taxon>Pseudomonadati</taxon>
        <taxon>Pseudomonadota</taxon>
        <taxon>Alphaproteobacteria</taxon>
        <taxon>Hyphomicrobiales</taxon>
        <taxon>Phyllobacteriaceae</taxon>
        <taxon>Nitratireductor</taxon>
    </lineage>
</organism>
<dbReference type="RefSeq" id="WP_338531919.1">
    <property type="nucleotide sequence ID" value="NZ_CP030941.1"/>
</dbReference>
<dbReference type="PANTHER" id="PTHR30543:SF21">
    <property type="entry name" value="NAD(P)H-DEPENDENT FMN REDUCTASE LOT6"/>
    <property type="match status" value="1"/>
</dbReference>
<dbReference type="GO" id="GO:0003955">
    <property type="term" value="F:NAD(P)H dehydrogenase (quinone) activity"/>
    <property type="evidence" value="ECO:0007669"/>
    <property type="project" value="UniProtKB-EC"/>
</dbReference>
<dbReference type="Gene3D" id="3.40.50.360">
    <property type="match status" value="1"/>
</dbReference>
<evidence type="ECO:0000313" key="3">
    <source>
        <dbReference type="Proteomes" id="UP001342418"/>
    </source>
</evidence>